<evidence type="ECO:0000313" key="2">
    <source>
        <dbReference type="Proteomes" id="UP000798662"/>
    </source>
</evidence>
<accession>A0ACC3CHD1</accession>
<dbReference type="Proteomes" id="UP000798662">
    <property type="component" value="Chromosome 3"/>
</dbReference>
<keyword evidence="2" id="KW-1185">Reference proteome</keyword>
<evidence type="ECO:0000313" key="1">
    <source>
        <dbReference type="EMBL" id="KAK1869610.1"/>
    </source>
</evidence>
<dbReference type="EMBL" id="CM020620">
    <property type="protein sequence ID" value="KAK1869610.1"/>
    <property type="molecule type" value="Genomic_DNA"/>
</dbReference>
<protein>
    <submittedName>
        <fullName evidence="1">Uncharacterized protein</fullName>
    </submittedName>
</protein>
<comment type="caution">
    <text evidence="1">The sequence shown here is derived from an EMBL/GenBank/DDBJ whole genome shotgun (WGS) entry which is preliminary data.</text>
</comment>
<gene>
    <name evidence="1" type="ORF">I4F81_012083</name>
</gene>
<reference evidence="1" key="1">
    <citation type="submission" date="2019-11" db="EMBL/GenBank/DDBJ databases">
        <title>Nori genome reveals adaptations in red seaweeds to the harsh intertidal environment.</title>
        <authorList>
            <person name="Wang D."/>
            <person name="Mao Y."/>
        </authorList>
    </citation>
    <scope>NUCLEOTIDE SEQUENCE</scope>
    <source>
        <tissue evidence="1">Gametophyte</tissue>
    </source>
</reference>
<name>A0ACC3CHD1_PYRYE</name>
<organism evidence="1 2">
    <name type="scientific">Pyropia yezoensis</name>
    <name type="common">Susabi-nori</name>
    <name type="synonym">Porphyra yezoensis</name>
    <dbReference type="NCBI Taxonomy" id="2788"/>
    <lineage>
        <taxon>Eukaryota</taxon>
        <taxon>Rhodophyta</taxon>
        <taxon>Bangiophyceae</taxon>
        <taxon>Bangiales</taxon>
        <taxon>Bangiaceae</taxon>
        <taxon>Pyropia</taxon>
    </lineage>
</organism>
<proteinExistence type="predicted"/>
<sequence length="423" mass="42036">MPNGGPPLATFRRCLPFGRKEGAGGASRPRAPHTTAAGARAPAAGRSALRSAALSAAAALAAQVTHPPPPPPPSPRLLSCCSIPTPPDALSPFPAALLAAPPTARPAASPPPPPRPSARAPPPCTGLPPPPPPPSSFFRCSRWLGTMAVKTASATARRCGLPARWAAAAALVAVAVAAVAGVGAADHGSVQELTADTFDSATAEGNWLVEFYAPWCGHCNKFAADYTAVAAALAADPPVNVGRVDGSAHRSLSARFSVTGFPSFFYLPPAADATQDAVPGGPPPMRFTGGRGVESLVAFARAGGAGGKAVTITPPPSVVEQLLGRKGSPAAAAAGRGAPAAHAAVAMEVVREVAERADRWLVAQGGLTPEVRVGILVASAVILAGGGLIALIAVVAALGGLVTVLVKSVGGRRRPAAAAGKTD</sequence>